<feature type="region of interest" description="Disordered" evidence="1">
    <location>
        <begin position="16"/>
        <end position="70"/>
    </location>
</feature>
<accession>A0A0A9A9F2</accession>
<reference evidence="2" key="2">
    <citation type="journal article" date="2015" name="Data Brief">
        <title>Shoot transcriptome of the giant reed, Arundo donax.</title>
        <authorList>
            <person name="Barrero R.A."/>
            <person name="Guerrero F.D."/>
            <person name="Moolhuijzen P."/>
            <person name="Goolsby J.A."/>
            <person name="Tidwell J."/>
            <person name="Bellgard S.E."/>
            <person name="Bellgard M.I."/>
        </authorList>
    </citation>
    <scope>NUCLEOTIDE SEQUENCE</scope>
    <source>
        <tissue evidence="2">Shoot tissue taken approximately 20 cm above the soil surface</tissue>
    </source>
</reference>
<protein>
    <submittedName>
        <fullName evidence="2">Uncharacterized protein</fullName>
    </submittedName>
</protein>
<organism evidence="2">
    <name type="scientific">Arundo donax</name>
    <name type="common">Giant reed</name>
    <name type="synonym">Donax arundinaceus</name>
    <dbReference type="NCBI Taxonomy" id="35708"/>
    <lineage>
        <taxon>Eukaryota</taxon>
        <taxon>Viridiplantae</taxon>
        <taxon>Streptophyta</taxon>
        <taxon>Embryophyta</taxon>
        <taxon>Tracheophyta</taxon>
        <taxon>Spermatophyta</taxon>
        <taxon>Magnoliopsida</taxon>
        <taxon>Liliopsida</taxon>
        <taxon>Poales</taxon>
        <taxon>Poaceae</taxon>
        <taxon>PACMAD clade</taxon>
        <taxon>Arundinoideae</taxon>
        <taxon>Arundineae</taxon>
        <taxon>Arundo</taxon>
    </lineage>
</organism>
<sequence>MQFLCERCNINYSELCQRSSPRPSDRAGASKLGGTPVDAVVDVADSSHRAESPEDHVTHGTGDADADSPDDIVVNCAADARAKSLQDHD</sequence>
<name>A0A0A9A9F2_ARUDO</name>
<proteinExistence type="predicted"/>
<evidence type="ECO:0000313" key="2">
    <source>
        <dbReference type="EMBL" id="JAD43667.1"/>
    </source>
</evidence>
<feature type="compositionally biased region" description="Basic and acidic residues" evidence="1">
    <location>
        <begin position="45"/>
        <end position="58"/>
    </location>
</feature>
<evidence type="ECO:0000256" key="1">
    <source>
        <dbReference type="SAM" id="MobiDB-lite"/>
    </source>
</evidence>
<dbReference type="AlphaFoldDB" id="A0A0A9A9F2"/>
<reference evidence="2" key="1">
    <citation type="submission" date="2014-09" db="EMBL/GenBank/DDBJ databases">
        <authorList>
            <person name="Magalhaes I.L.F."/>
            <person name="Oliveira U."/>
            <person name="Santos F.R."/>
            <person name="Vidigal T.H.D.A."/>
            <person name="Brescovit A.D."/>
            <person name="Santos A.J."/>
        </authorList>
    </citation>
    <scope>NUCLEOTIDE SEQUENCE</scope>
    <source>
        <tissue evidence="2">Shoot tissue taken approximately 20 cm above the soil surface</tissue>
    </source>
</reference>
<dbReference type="EMBL" id="GBRH01254228">
    <property type="protein sequence ID" value="JAD43667.1"/>
    <property type="molecule type" value="Transcribed_RNA"/>
</dbReference>